<dbReference type="PANTHER" id="PTHR12345:SF16">
    <property type="entry name" value="X11L, ISOFORM F-RELATED"/>
    <property type="match status" value="1"/>
</dbReference>
<evidence type="ECO:0000256" key="2">
    <source>
        <dbReference type="ARBA" id="ARBA00022737"/>
    </source>
</evidence>
<dbReference type="PANTHER" id="PTHR12345">
    <property type="entry name" value="SYNTENIN RELATED"/>
    <property type="match status" value="1"/>
</dbReference>
<dbReference type="WBParaSite" id="HPBE_0000693401-mRNA-1">
    <property type="protein sequence ID" value="HPBE_0000693401-mRNA-1"/>
    <property type="gene ID" value="HPBE_0000693401"/>
</dbReference>
<dbReference type="InterPro" id="IPR011993">
    <property type="entry name" value="PH-like_dom_sf"/>
</dbReference>
<keyword evidence="6" id="KW-1185">Reference proteome</keyword>
<reference evidence="5 6" key="1">
    <citation type="submission" date="2018-11" db="EMBL/GenBank/DDBJ databases">
        <authorList>
            <consortium name="Pathogen Informatics"/>
        </authorList>
    </citation>
    <scope>NUCLEOTIDE SEQUENCE [LARGE SCALE GENOMIC DNA]</scope>
</reference>
<accession>A0A183FJ05</accession>
<proteinExistence type="predicted"/>
<evidence type="ECO:0000313" key="5">
    <source>
        <dbReference type="EMBL" id="VDO70267.1"/>
    </source>
</evidence>
<feature type="domain" description="PID" evidence="4">
    <location>
        <begin position="239"/>
        <end position="435"/>
    </location>
</feature>
<keyword evidence="2" id="KW-0677">Repeat</keyword>
<feature type="compositionally biased region" description="Polar residues" evidence="3">
    <location>
        <begin position="91"/>
        <end position="107"/>
    </location>
</feature>
<evidence type="ECO:0000313" key="6">
    <source>
        <dbReference type="Proteomes" id="UP000050761"/>
    </source>
</evidence>
<reference evidence="7" key="2">
    <citation type="submission" date="2019-09" db="UniProtKB">
        <authorList>
            <consortium name="WormBaseParasite"/>
        </authorList>
    </citation>
    <scope>IDENTIFICATION</scope>
</reference>
<evidence type="ECO:0000256" key="3">
    <source>
        <dbReference type="SAM" id="MobiDB-lite"/>
    </source>
</evidence>
<dbReference type="GO" id="GO:0007268">
    <property type="term" value="P:chemical synaptic transmission"/>
    <property type="evidence" value="ECO:0007669"/>
    <property type="project" value="TreeGrafter"/>
</dbReference>
<accession>A0A3P7YC32</accession>
<keyword evidence="1" id="KW-0813">Transport</keyword>
<feature type="compositionally biased region" description="Polar residues" evidence="3">
    <location>
        <begin position="206"/>
        <end position="218"/>
    </location>
</feature>
<dbReference type="InterPro" id="IPR051230">
    <property type="entry name" value="APP-Binding"/>
</dbReference>
<dbReference type="CDD" id="cd01208">
    <property type="entry name" value="PTB_X11"/>
    <property type="match status" value="1"/>
</dbReference>
<feature type="region of interest" description="Disordered" evidence="3">
    <location>
        <begin position="70"/>
        <end position="229"/>
    </location>
</feature>
<dbReference type="PROSITE" id="PS01179">
    <property type="entry name" value="PID"/>
    <property type="match status" value="1"/>
</dbReference>
<dbReference type="AlphaFoldDB" id="A0A183FJ05"/>
<dbReference type="EMBL" id="UZAH01025771">
    <property type="protein sequence ID" value="VDO70267.1"/>
    <property type="molecule type" value="Genomic_DNA"/>
</dbReference>
<dbReference type="GO" id="GO:0005886">
    <property type="term" value="C:plasma membrane"/>
    <property type="evidence" value="ECO:0007669"/>
    <property type="project" value="TreeGrafter"/>
</dbReference>
<feature type="compositionally biased region" description="Polar residues" evidence="3">
    <location>
        <begin position="124"/>
        <end position="133"/>
    </location>
</feature>
<evidence type="ECO:0000259" key="4">
    <source>
        <dbReference type="PROSITE" id="PS01179"/>
    </source>
</evidence>
<evidence type="ECO:0000256" key="1">
    <source>
        <dbReference type="ARBA" id="ARBA00022448"/>
    </source>
</evidence>
<feature type="compositionally biased region" description="Polar residues" evidence="3">
    <location>
        <begin position="174"/>
        <end position="187"/>
    </location>
</feature>
<dbReference type="FunFam" id="2.30.29.30:FF:000207">
    <property type="entry name" value="Protein CBR-LIN-10, isoform a"/>
    <property type="match status" value="1"/>
</dbReference>
<dbReference type="SMART" id="SM00462">
    <property type="entry name" value="PTB"/>
    <property type="match status" value="1"/>
</dbReference>
<dbReference type="InterPro" id="IPR006020">
    <property type="entry name" value="PTB/PI_dom"/>
</dbReference>
<gene>
    <name evidence="5" type="ORF">HPBE_LOCUS6935</name>
</gene>
<organism evidence="6 7">
    <name type="scientific">Heligmosomoides polygyrus</name>
    <name type="common">Parasitic roundworm</name>
    <dbReference type="NCBI Taxonomy" id="6339"/>
    <lineage>
        <taxon>Eukaryota</taxon>
        <taxon>Metazoa</taxon>
        <taxon>Ecdysozoa</taxon>
        <taxon>Nematoda</taxon>
        <taxon>Chromadorea</taxon>
        <taxon>Rhabditida</taxon>
        <taxon>Rhabditina</taxon>
        <taxon>Rhabditomorpha</taxon>
        <taxon>Strongyloidea</taxon>
        <taxon>Heligmosomidae</taxon>
        <taxon>Heligmosomoides</taxon>
    </lineage>
</organism>
<dbReference type="OrthoDB" id="5862114at2759"/>
<sequence>MPAVVHPISSPPQSQQVVGTVTHSYPMAQQFPCGPGVIGPHASPQVCLAAQMHSRGHGVTQEQLAAAFLQQEGQPARASRSLSGAEAVSDATATGASDPSKKPSTGKTIAPPPPPARPVHRRTSQSAQPSSSEWPDENKENGTTEEPVWVLRDSYMKSMHREAKDQEHTDEWNSDANTAAPVSSSVAETPADGEEVETDRLLHGTANDSSQSHLPTSGHSKKKNSKENIVHEPAVLIEGVLFRARYLGSTQMMCESRGSKAARMAQAQEAVARVKAPEGEIQPSTEIDLFISTEKIMVLNTDLQDILMDHALRTISYIADIGDLVVLMARRMTASSSDEQCNQLVLRCKNILHYRSSSNAFITSTFFRVDGVRKTPKVICHVFESDEASFIAQSIGQAFQVAYVEFLRANGIDDPSYLRQIDYQEVLNSQELLGDELEMFARKETQKDVVVPKKSGEPLGIVVVSSFILAFFELNGKRNWLRWCTRWETHHS</sequence>
<name>A0A183FJ05_HELPZ</name>
<evidence type="ECO:0000313" key="7">
    <source>
        <dbReference type="WBParaSite" id="HPBE_0000693401-mRNA-1"/>
    </source>
</evidence>
<dbReference type="GO" id="GO:0043197">
    <property type="term" value="C:dendritic spine"/>
    <property type="evidence" value="ECO:0007669"/>
    <property type="project" value="TreeGrafter"/>
</dbReference>
<dbReference type="SUPFAM" id="SSF50729">
    <property type="entry name" value="PH domain-like"/>
    <property type="match status" value="1"/>
</dbReference>
<dbReference type="Gene3D" id="2.30.29.30">
    <property type="entry name" value="Pleckstrin-homology domain (PH domain)/Phosphotyrosine-binding domain (PTB)"/>
    <property type="match status" value="1"/>
</dbReference>
<protein>
    <submittedName>
        <fullName evidence="7">PID domain-containing protein</fullName>
    </submittedName>
</protein>
<dbReference type="GO" id="GO:0005737">
    <property type="term" value="C:cytoplasm"/>
    <property type="evidence" value="ECO:0007669"/>
    <property type="project" value="TreeGrafter"/>
</dbReference>
<dbReference type="Proteomes" id="UP000050761">
    <property type="component" value="Unassembled WGS sequence"/>
</dbReference>
<feature type="compositionally biased region" description="Basic and acidic residues" evidence="3">
    <location>
        <begin position="159"/>
        <end position="171"/>
    </location>
</feature>
<dbReference type="Pfam" id="PF00640">
    <property type="entry name" value="PID"/>
    <property type="match status" value="1"/>
</dbReference>